<reference evidence="1" key="1">
    <citation type="submission" date="2014-11" db="EMBL/GenBank/DDBJ databases">
        <authorList>
            <person name="Amaro Gonzalez C."/>
        </authorList>
    </citation>
    <scope>NUCLEOTIDE SEQUENCE</scope>
</reference>
<dbReference type="EMBL" id="GBXM01090004">
    <property type="protein sequence ID" value="JAH18573.1"/>
    <property type="molecule type" value="Transcribed_RNA"/>
</dbReference>
<accession>A0A0E9QR38</accession>
<protein>
    <submittedName>
        <fullName evidence="1">Uncharacterized protein</fullName>
    </submittedName>
</protein>
<dbReference type="AlphaFoldDB" id="A0A0E9QR38"/>
<proteinExistence type="predicted"/>
<reference evidence="1" key="2">
    <citation type="journal article" date="2015" name="Fish Shellfish Immunol.">
        <title>Early steps in the European eel (Anguilla anguilla)-Vibrio vulnificus interaction in the gills: Role of the RtxA13 toxin.</title>
        <authorList>
            <person name="Callol A."/>
            <person name="Pajuelo D."/>
            <person name="Ebbesson L."/>
            <person name="Teles M."/>
            <person name="MacKenzie S."/>
            <person name="Amaro C."/>
        </authorList>
    </citation>
    <scope>NUCLEOTIDE SEQUENCE</scope>
</reference>
<name>A0A0E9QR38_ANGAN</name>
<sequence length="22" mass="2478">MTAQSSEPINIMKMKLSAIQQK</sequence>
<organism evidence="1">
    <name type="scientific">Anguilla anguilla</name>
    <name type="common">European freshwater eel</name>
    <name type="synonym">Muraena anguilla</name>
    <dbReference type="NCBI Taxonomy" id="7936"/>
    <lineage>
        <taxon>Eukaryota</taxon>
        <taxon>Metazoa</taxon>
        <taxon>Chordata</taxon>
        <taxon>Craniata</taxon>
        <taxon>Vertebrata</taxon>
        <taxon>Euteleostomi</taxon>
        <taxon>Actinopterygii</taxon>
        <taxon>Neopterygii</taxon>
        <taxon>Teleostei</taxon>
        <taxon>Anguilliformes</taxon>
        <taxon>Anguillidae</taxon>
        <taxon>Anguilla</taxon>
    </lineage>
</organism>
<evidence type="ECO:0000313" key="1">
    <source>
        <dbReference type="EMBL" id="JAH18573.1"/>
    </source>
</evidence>